<protein>
    <submittedName>
        <fullName evidence="2">DUF4383 domain-containing protein</fullName>
    </submittedName>
</protein>
<dbReference type="Pfam" id="PF14325">
    <property type="entry name" value="DUF4383"/>
    <property type="match status" value="1"/>
</dbReference>
<keyword evidence="1" id="KW-0472">Membrane</keyword>
<evidence type="ECO:0000313" key="2">
    <source>
        <dbReference type="EMBL" id="XBX83080.1"/>
    </source>
</evidence>
<feature type="transmembrane region" description="Helical" evidence="1">
    <location>
        <begin position="62"/>
        <end position="90"/>
    </location>
</feature>
<keyword evidence="1" id="KW-1133">Transmembrane helix</keyword>
<accession>A0AAU7WBK1</accession>
<dbReference type="EMBL" id="CP158374">
    <property type="protein sequence ID" value="XBX83080.1"/>
    <property type="molecule type" value="Genomic_DNA"/>
</dbReference>
<organism evidence="2">
    <name type="scientific">Agromyces sp. G08B096</name>
    <dbReference type="NCBI Taxonomy" id="3156399"/>
    <lineage>
        <taxon>Bacteria</taxon>
        <taxon>Bacillati</taxon>
        <taxon>Actinomycetota</taxon>
        <taxon>Actinomycetes</taxon>
        <taxon>Micrococcales</taxon>
        <taxon>Microbacteriaceae</taxon>
        <taxon>Agromyces</taxon>
    </lineage>
</organism>
<reference evidence="2" key="1">
    <citation type="submission" date="2024-05" db="EMBL/GenBank/DDBJ databases">
        <authorList>
            <person name="Yu L."/>
        </authorList>
    </citation>
    <scope>NUCLEOTIDE SEQUENCE</scope>
    <source>
        <strain evidence="2">G08B096</strain>
    </source>
</reference>
<feature type="transmembrane region" description="Helical" evidence="1">
    <location>
        <begin position="21"/>
        <end position="42"/>
    </location>
</feature>
<sequence length="162" mass="17123">MTTNESSMRDASRRNSYAESAVQKAALIVGIVFLVVGIAGFIPGLTTNIEELQFAGHASGALLLGLFQVSVLHNLVHLLFGIAGVAFAASFSGSRNYLIWGGVIYAVLWVYGLFLSGDHPANFVPLNAADNWLHLVLAVGMVLLGLLLGRRTTGADARAAAR</sequence>
<keyword evidence="1" id="KW-0812">Transmembrane</keyword>
<dbReference type="RefSeq" id="WP_350349096.1">
    <property type="nucleotide sequence ID" value="NZ_CP158374.1"/>
</dbReference>
<evidence type="ECO:0000256" key="1">
    <source>
        <dbReference type="SAM" id="Phobius"/>
    </source>
</evidence>
<dbReference type="AlphaFoldDB" id="A0AAU7WBK1"/>
<name>A0AAU7WBK1_9MICO</name>
<feature type="transmembrane region" description="Helical" evidence="1">
    <location>
        <begin position="97"/>
        <end position="117"/>
    </location>
</feature>
<gene>
    <name evidence="2" type="ORF">ABIQ69_03935</name>
</gene>
<feature type="transmembrane region" description="Helical" evidence="1">
    <location>
        <begin position="132"/>
        <end position="149"/>
    </location>
</feature>
<proteinExistence type="predicted"/>